<dbReference type="GO" id="GO:0006260">
    <property type="term" value="P:DNA replication"/>
    <property type="evidence" value="ECO:0007669"/>
    <property type="project" value="UniProtKB-KW"/>
</dbReference>
<evidence type="ECO:0000313" key="4">
    <source>
        <dbReference type="EMBL" id="RZC72346.1"/>
    </source>
</evidence>
<keyword evidence="1" id="KW-0804">Transcription</keyword>
<reference evidence="4 5" key="1">
    <citation type="journal article" date="2018" name="Science">
        <title>The opium poppy genome and morphinan production.</title>
        <authorList>
            <person name="Guo L."/>
            <person name="Winzer T."/>
            <person name="Yang X."/>
            <person name="Li Y."/>
            <person name="Ning Z."/>
            <person name="He Z."/>
            <person name="Teodor R."/>
            <person name="Lu Y."/>
            <person name="Bowser T.A."/>
            <person name="Graham I.A."/>
            <person name="Ye K."/>
        </authorList>
    </citation>
    <scope>NUCLEOTIDE SEQUENCE [LARGE SCALE GENOMIC DNA]</scope>
    <source>
        <strain evidence="5">cv. HN1</strain>
        <tissue evidence="4">Leaves</tissue>
    </source>
</reference>
<protein>
    <recommendedName>
        <fullName evidence="1">FACT complex subunit</fullName>
    </recommendedName>
</protein>
<dbReference type="InterPro" id="IPR011993">
    <property type="entry name" value="PH-like_dom_sf"/>
</dbReference>
<dbReference type="PANTHER" id="PTHR13980:SF15">
    <property type="entry name" value="FACT COMPLEX SUBUNIT SPT16"/>
    <property type="match status" value="1"/>
</dbReference>
<dbReference type="GO" id="GO:0006368">
    <property type="term" value="P:transcription elongation by RNA polymerase II"/>
    <property type="evidence" value="ECO:0007669"/>
    <property type="project" value="TreeGrafter"/>
</dbReference>
<dbReference type="EMBL" id="CM010721">
    <property type="protein sequence ID" value="RZC72346.1"/>
    <property type="molecule type" value="Genomic_DNA"/>
</dbReference>
<feature type="domain" description="Histone chaperone RTT106/FACT complex subunit SPT16-like middle" evidence="3">
    <location>
        <begin position="136"/>
        <end position="225"/>
    </location>
</feature>
<accession>A0A4Y7KHK6</accession>
<dbReference type="GO" id="GO:0031491">
    <property type="term" value="F:nucleosome binding"/>
    <property type="evidence" value="ECO:0007669"/>
    <property type="project" value="TreeGrafter"/>
</dbReference>
<dbReference type="InterPro" id="IPR013719">
    <property type="entry name" value="RTT106/SPT16-like_middle_dom"/>
</dbReference>
<dbReference type="PANTHER" id="PTHR13980">
    <property type="entry name" value="CDC68 RELATED"/>
    <property type="match status" value="1"/>
</dbReference>
<keyword evidence="2" id="KW-0472">Membrane</keyword>
<comment type="function">
    <text evidence="1">Component of the FACT complex, a general chromatin factor that acts to reorganize nucleosomes. The FACT complex is involved in multiple processes that require DNA as a template such as mRNA elongation, DNA replication and DNA repair. During transcription elongation the FACT complex acts as a histone chaperone that both destabilizes and restores nucleosomal structure. It facilitates the passage of RNA polymerase II and transcription by promoting the dissociation of one histone H2A-H2B dimer from the nucleosome, then subsequently promotes the reestablishment of the nucleosome following the passage of RNA polymerase II.</text>
</comment>
<comment type="subcellular location">
    <subcellularLocation>
        <location evidence="1">Nucleus</location>
    </subcellularLocation>
    <subcellularLocation>
        <location evidence="1">Chromosome</location>
    </subcellularLocation>
</comment>
<evidence type="ECO:0000256" key="1">
    <source>
        <dbReference type="RuleBase" id="RU367052"/>
    </source>
</evidence>
<keyword evidence="1" id="KW-0805">Transcription regulation</keyword>
<dbReference type="GO" id="GO:0006281">
    <property type="term" value="P:DNA repair"/>
    <property type="evidence" value="ECO:0007669"/>
    <property type="project" value="UniProtKB-UniRule"/>
</dbReference>
<evidence type="ECO:0000256" key="2">
    <source>
        <dbReference type="SAM" id="Phobius"/>
    </source>
</evidence>
<keyword evidence="1" id="KW-0234">DNA repair</keyword>
<feature type="transmembrane region" description="Helical" evidence="2">
    <location>
        <begin position="326"/>
        <end position="347"/>
    </location>
</feature>
<keyword evidence="5" id="KW-1185">Reference proteome</keyword>
<keyword evidence="1" id="KW-0539">Nucleus</keyword>
<dbReference type="SMART" id="SM01287">
    <property type="entry name" value="Rtt106"/>
    <property type="match status" value="1"/>
</dbReference>
<dbReference type="Gene3D" id="2.30.29.30">
    <property type="entry name" value="Pleckstrin-homology domain (PH domain)/Phosphotyrosine-binding domain (PTB)"/>
    <property type="match status" value="1"/>
</dbReference>
<comment type="similarity">
    <text evidence="1">Belongs to the peptidase M24 family. SPT16 subfamily.</text>
</comment>
<dbReference type="GO" id="GO:0035101">
    <property type="term" value="C:FACT complex"/>
    <property type="evidence" value="ECO:0007669"/>
    <property type="project" value="UniProtKB-UniRule"/>
</dbReference>
<keyword evidence="2" id="KW-1133">Transmembrane helix</keyword>
<proteinExistence type="inferred from homology"/>
<keyword evidence="1" id="KW-0158">Chromosome</keyword>
<keyword evidence="1" id="KW-0227">DNA damage</keyword>
<evidence type="ECO:0000259" key="3">
    <source>
        <dbReference type="SMART" id="SM01287"/>
    </source>
</evidence>
<sequence>MSSSVRETLDMIEQKLLSKKLEALHLLQLHRLNQAELAHLLKRRCADRLLGGETATGSVGNCSAAENMDLYWADPRIQEYMYPKQENHWILQLPDVILEGPATLGTLEARGSGFIFTAPDFQLHFKDTSDLNKFHFQGVLPSQKSPIFALTDSALVMLMLPPFYVVPLSDVEFVNLAEVESGAFDMTVVFQDYSRDVLQICTIDITKLAGIKRILNDAYVKYYCNTKKLAVKEWNSILREIVASPKKFIECGGWESLHLEDELTLSCYDLKILSAIISFWIKFLKSLSQPQKPTLQVPFPLIFLDKGFVAFTYGLMDSCRSCIVGFNLYLSFYVYTAAAGFLWFRLFKGQASGIQ</sequence>
<name>A0A4Y7KHK6_PAPSO</name>
<evidence type="ECO:0000313" key="5">
    <source>
        <dbReference type="Proteomes" id="UP000316621"/>
    </source>
</evidence>
<dbReference type="Proteomes" id="UP000316621">
    <property type="component" value="Chromosome 7"/>
</dbReference>
<gene>
    <name evidence="4" type="ORF">C5167_035582</name>
</gene>
<dbReference type="STRING" id="3469.A0A4Y7KHK6"/>
<keyword evidence="2" id="KW-0812">Transmembrane</keyword>
<organism evidence="4 5">
    <name type="scientific">Papaver somniferum</name>
    <name type="common">Opium poppy</name>
    <dbReference type="NCBI Taxonomy" id="3469"/>
    <lineage>
        <taxon>Eukaryota</taxon>
        <taxon>Viridiplantae</taxon>
        <taxon>Streptophyta</taxon>
        <taxon>Embryophyta</taxon>
        <taxon>Tracheophyta</taxon>
        <taxon>Spermatophyta</taxon>
        <taxon>Magnoliopsida</taxon>
        <taxon>Ranunculales</taxon>
        <taxon>Papaveraceae</taxon>
        <taxon>Papaveroideae</taxon>
        <taxon>Papaver</taxon>
    </lineage>
</organism>
<dbReference type="Gramene" id="RZC72346">
    <property type="protein sequence ID" value="RZC72346"/>
    <property type="gene ID" value="C5167_035582"/>
</dbReference>
<dbReference type="AlphaFoldDB" id="A0A4Y7KHK6"/>
<dbReference type="InterPro" id="IPR040258">
    <property type="entry name" value="Spt16"/>
</dbReference>
<keyword evidence="1" id="KW-0235">DNA replication</keyword>
<comment type="subunit">
    <text evidence="1">Component of the FACT complex.</text>
</comment>
<dbReference type="Pfam" id="PF08512">
    <property type="entry name" value="Rttp106-like_middle"/>
    <property type="match status" value="1"/>
</dbReference>